<dbReference type="InterPro" id="IPR014440">
    <property type="entry name" value="HCCAis_GSTk"/>
</dbReference>
<comment type="catalytic activity">
    <reaction evidence="3">
        <text>2-hydroxychromene-2-carboxylate = (3E)-4-(2-hydroxyphenyl)-2-oxobut-3-enoate</text>
        <dbReference type="Rhea" id="RHEA:27401"/>
        <dbReference type="ChEBI" id="CHEBI:59350"/>
        <dbReference type="ChEBI" id="CHEBI:59353"/>
        <dbReference type="EC" id="5.99.1.4"/>
    </reaction>
</comment>
<dbReference type="EMBL" id="CP048659">
    <property type="protein sequence ID" value="QOW46077.1"/>
    <property type="molecule type" value="Genomic_DNA"/>
</dbReference>
<dbReference type="InterPro" id="IPR051924">
    <property type="entry name" value="GST_Kappa/NadH"/>
</dbReference>
<evidence type="ECO:0000256" key="3">
    <source>
        <dbReference type="PIRNR" id="PIRNR006386"/>
    </source>
</evidence>
<feature type="active site" description="Nucleophile" evidence="4">
    <location>
        <position position="12"/>
    </location>
</feature>
<dbReference type="InterPro" id="IPR044087">
    <property type="entry name" value="NahD-like"/>
</dbReference>
<dbReference type="Pfam" id="PF01323">
    <property type="entry name" value="DSBA"/>
    <property type="match status" value="1"/>
</dbReference>
<dbReference type="InterPro" id="IPR036249">
    <property type="entry name" value="Thioredoxin-like_sf"/>
</dbReference>
<dbReference type="PIRSF" id="PIRSF006386">
    <property type="entry name" value="HCCAis_GSTk"/>
    <property type="match status" value="1"/>
</dbReference>
<evidence type="ECO:0000256" key="2">
    <source>
        <dbReference type="ARBA" id="ARBA00047960"/>
    </source>
</evidence>
<evidence type="ECO:0000256" key="4">
    <source>
        <dbReference type="PIRSR" id="PIRSR006386-1"/>
    </source>
</evidence>
<sequence>MKMIEFYFDVGSPYSYVGFHQIQKIAEQYQAKIIWKPILLGAVFKATGNNSPMAVPAKARYSLLDLKRWAKLWNIPVKMNPNFPINTLNAMRLITATQLFAPERFLTVLEAVFKAMFGEPRNLNELSELFQVAQEAGLDIEQIEAWLSDEKVKNELKFLTEEAVNRGVFGAPTWFVNDEMYWGVDHLHFVESHLAPVES</sequence>
<feature type="domain" description="DSBA-like thioredoxin" evidence="5">
    <location>
        <begin position="4"/>
        <end position="195"/>
    </location>
</feature>
<dbReference type="GO" id="GO:0004602">
    <property type="term" value="F:glutathione peroxidase activity"/>
    <property type="evidence" value="ECO:0007669"/>
    <property type="project" value="TreeGrafter"/>
</dbReference>
<dbReference type="GO" id="GO:0005737">
    <property type="term" value="C:cytoplasm"/>
    <property type="evidence" value="ECO:0007669"/>
    <property type="project" value="UniProtKB-ARBA"/>
</dbReference>
<evidence type="ECO:0000313" key="7">
    <source>
        <dbReference type="Proteomes" id="UP000593966"/>
    </source>
</evidence>
<keyword evidence="7" id="KW-1185">Reference proteome</keyword>
<dbReference type="SUPFAM" id="SSF52833">
    <property type="entry name" value="Thioredoxin-like"/>
    <property type="match status" value="1"/>
</dbReference>
<accession>A0A7S6VWB7</accession>
<evidence type="ECO:0000259" key="5">
    <source>
        <dbReference type="Pfam" id="PF01323"/>
    </source>
</evidence>
<keyword evidence="3 6" id="KW-0413">Isomerase</keyword>
<evidence type="ECO:0000256" key="1">
    <source>
        <dbReference type="ARBA" id="ARBA00022679"/>
    </source>
</evidence>
<dbReference type="GO" id="GO:0018845">
    <property type="term" value="F:2-hydroxychromene-2-carboxylate isomerase activity"/>
    <property type="evidence" value="ECO:0007669"/>
    <property type="project" value="UniProtKB-UniRule"/>
</dbReference>
<keyword evidence="1" id="KW-0808">Transferase</keyword>
<name>A0A7S6VWB7_9GAMM</name>
<dbReference type="Proteomes" id="UP000593966">
    <property type="component" value="Chromosome"/>
</dbReference>
<comment type="similarity">
    <text evidence="3">Belongs to the GST superfamily. NadH family.</text>
</comment>
<dbReference type="FunFam" id="3.40.30.10:FF:000096">
    <property type="entry name" value="Glutathione S-transferase kappa"/>
    <property type="match status" value="1"/>
</dbReference>
<dbReference type="InterPro" id="IPR001853">
    <property type="entry name" value="DSBA-like_thioredoxin_dom"/>
</dbReference>
<dbReference type="GO" id="GO:1901170">
    <property type="term" value="P:naphthalene catabolic process"/>
    <property type="evidence" value="ECO:0007669"/>
    <property type="project" value="InterPro"/>
</dbReference>
<comment type="catalytic activity">
    <reaction evidence="2">
        <text>RX + glutathione = an S-substituted glutathione + a halide anion + H(+)</text>
        <dbReference type="Rhea" id="RHEA:16437"/>
        <dbReference type="ChEBI" id="CHEBI:15378"/>
        <dbReference type="ChEBI" id="CHEBI:16042"/>
        <dbReference type="ChEBI" id="CHEBI:17792"/>
        <dbReference type="ChEBI" id="CHEBI:57925"/>
        <dbReference type="ChEBI" id="CHEBI:90779"/>
        <dbReference type="EC" id="2.5.1.18"/>
    </reaction>
</comment>
<reference evidence="6 7" key="1">
    <citation type="submission" date="2020-02" db="EMBL/GenBank/DDBJ databases">
        <title>Tigecycline-resistant Acinetobacter species from pigs and migratory birds.</title>
        <authorList>
            <person name="Chen C."/>
            <person name="Sun J."/>
            <person name="Liao X.-P."/>
            <person name="Liu Y.-H."/>
        </authorList>
    </citation>
    <scope>NUCLEOTIDE SEQUENCE [LARGE SCALE GENOMIC DNA]</scope>
    <source>
        <strain evidence="6 7">YH12207_T</strain>
    </source>
</reference>
<evidence type="ECO:0000313" key="6">
    <source>
        <dbReference type="EMBL" id="QOW46077.1"/>
    </source>
</evidence>
<dbReference type="GO" id="GO:0004364">
    <property type="term" value="F:glutathione transferase activity"/>
    <property type="evidence" value="ECO:0007669"/>
    <property type="project" value="UniProtKB-EC"/>
</dbReference>
<proteinExistence type="inferred from homology"/>
<dbReference type="EC" id="5.99.1.4" evidence="3"/>
<dbReference type="PANTHER" id="PTHR42943">
    <property type="entry name" value="GLUTATHIONE S-TRANSFERASE KAPPA"/>
    <property type="match status" value="1"/>
</dbReference>
<dbReference type="AlphaFoldDB" id="A0A7S6VWB7"/>
<dbReference type="PANTHER" id="PTHR42943:SF2">
    <property type="entry name" value="GLUTATHIONE S-TRANSFERASE KAPPA 1"/>
    <property type="match status" value="1"/>
</dbReference>
<organism evidence="6 7">
    <name type="scientific">Acinetobacter piscicola</name>
    <dbReference type="NCBI Taxonomy" id="2006115"/>
    <lineage>
        <taxon>Bacteria</taxon>
        <taxon>Pseudomonadati</taxon>
        <taxon>Pseudomonadota</taxon>
        <taxon>Gammaproteobacteria</taxon>
        <taxon>Moraxellales</taxon>
        <taxon>Moraxellaceae</taxon>
        <taxon>Acinetobacter</taxon>
    </lineage>
</organism>
<dbReference type="RefSeq" id="WP_180045160.1">
    <property type="nucleotide sequence ID" value="NZ_CP048659.1"/>
</dbReference>
<dbReference type="GO" id="GO:0006749">
    <property type="term" value="P:glutathione metabolic process"/>
    <property type="evidence" value="ECO:0007669"/>
    <property type="project" value="TreeGrafter"/>
</dbReference>
<protein>
    <recommendedName>
        <fullName evidence="3">2-hydroxychromene-2-carboxylate isomerase</fullName>
        <ecNumber evidence="3">5.99.1.4</ecNumber>
    </recommendedName>
</protein>
<dbReference type="Gene3D" id="3.40.30.10">
    <property type="entry name" value="Glutaredoxin"/>
    <property type="match status" value="1"/>
</dbReference>
<dbReference type="CDD" id="cd03022">
    <property type="entry name" value="DsbA_HCCA_Iso"/>
    <property type="match status" value="1"/>
</dbReference>
<gene>
    <name evidence="6" type="ORF">G0028_09320</name>
</gene>